<evidence type="ECO:0000313" key="2">
    <source>
        <dbReference type="Proteomes" id="UP000298173"/>
    </source>
</evidence>
<evidence type="ECO:0000313" key="1">
    <source>
        <dbReference type="EMBL" id="TFB75864.1"/>
    </source>
</evidence>
<reference evidence="1 2" key="1">
    <citation type="submission" date="2019-03" db="EMBL/GenBank/DDBJ databases">
        <title>Genomics of glacier-inhabiting Cryobacterium strains.</title>
        <authorList>
            <person name="Liu Q."/>
            <person name="Xin Y.-H."/>
        </authorList>
    </citation>
    <scope>NUCLEOTIDE SEQUENCE [LARGE SCALE GENOMIC DNA]</scope>
    <source>
        <strain evidence="1 2">HLT2-23</strain>
    </source>
</reference>
<keyword evidence="2" id="KW-1185">Reference proteome</keyword>
<dbReference type="RefSeq" id="WP_134501761.1">
    <property type="nucleotide sequence ID" value="NZ_SOEY01000007.1"/>
</dbReference>
<dbReference type="AlphaFoldDB" id="A0A4R8V377"/>
<accession>A0A4R8V377</accession>
<name>A0A4R8V377_9MICO</name>
<dbReference type="Proteomes" id="UP000298173">
    <property type="component" value="Unassembled WGS sequence"/>
</dbReference>
<sequence length="673" mass="71696">MTITDTSLLMTMSDIAALAHVQRPVVSVWRSRAAGTDAPFPAPISRQRGVDLFDAGQVGGWLERTGRGNNREATADAAAYAVSARHDFDEVAFRGVTALLALREAGDHALGGLTAAELLDAADEHDPDDDLLFREVDALGTRLVALAEYVDALVEAAYGPAPAFERMLTDRAKRNFADEGDLTLSRAAIDLMTHTVTALRFTQHADSVVVDPTGSAGDLLVAIHEAHPRDLPVLTANDDDPAARLQRRRLMVHGIVRTGVPVQPSGAFTVDGSAVHIAQYPSAAQPTMTPVEMLSAIDDIVLQLTDQQLAVVLAPATVLTDIGLSPEADQLRSSLLRSGRVRAIVRLPAGMLSGKPQQLQAIWVLGAAHTQHALADRYAMVADLVATPLDTAVIDDLVSDLVASLGDRSTVRAHSFRFARLALTRTLLASRQPLIAGVDTVAVAPEQSAAALAIDIDRLVTALHSDLTVFPATPDQSSNTMTVHELLTAGHLRYIPGNRIAAEDVIVGKVDGIRLIGPAEVANPTELGHRSIDRLRFAAGYPSGRVTEPGDVVFCTSPKPAALVDTEGTSVVLFPARILRIDRADPNGLLAEVLAADIAALPPGHRRWRAWKARQVALTQRAALADALTSLRWEQKQTRDRLGQLDELTDLLMTGITAGTITLASNAPSKGTT</sequence>
<dbReference type="EMBL" id="SOEY01000007">
    <property type="protein sequence ID" value="TFB75864.1"/>
    <property type="molecule type" value="Genomic_DNA"/>
</dbReference>
<protein>
    <recommendedName>
        <fullName evidence="3">DNA methylase adenine-specific domain-containing protein</fullName>
    </recommendedName>
</protein>
<proteinExistence type="predicted"/>
<gene>
    <name evidence="1" type="ORF">E3O06_04285</name>
</gene>
<organism evidence="1 2">
    <name type="scientific">Cryobacterium glaciale</name>
    <dbReference type="NCBI Taxonomy" id="1259145"/>
    <lineage>
        <taxon>Bacteria</taxon>
        <taxon>Bacillati</taxon>
        <taxon>Actinomycetota</taxon>
        <taxon>Actinomycetes</taxon>
        <taxon>Micrococcales</taxon>
        <taxon>Microbacteriaceae</taxon>
        <taxon>Cryobacterium</taxon>
    </lineage>
</organism>
<dbReference type="OrthoDB" id="9784823at2"/>
<comment type="caution">
    <text evidence="1">The sequence shown here is derived from an EMBL/GenBank/DDBJ whole genome shotgun (WGS) entry which is preliminary data.</text>
</comment>
<evidence type="ECO:0008006" key="3">
    <source>
        <dbReference type="Google" id="ProtNLM"/>
    </source>
</evidence>